<dbReference type="InterPro" id="IPR011004">
    <property type="entry name" value="Trimer_LpxA-like_sf"/>
</dbReference>
<dbReference type="InterPro" id="IPR011831">
    <property type="entry name" value="ADP-Glc_PPase"/>
</dbReference>
<keyword evidence="7" id="KW-0547">Nucleotide-binding</keyword>
<feature type="domain" description="Nucleotidyl transferase" evidence="9">
    <location>
        <begin position="441"/>
        <end position="511"/>
    </location>
</feature>
<proteinExistence type="inferred from homology"/>
<dbReference type="SUPFAM" id="SSF51161">
    <property type="entry name" value="Trimeric LpxA-like enzymes"/>
    <property type="match status" value="1"/>
</dbReference>
<comment type="similarity">
    <text evidence="2">Belongs to the bacterial/plant glucose-1-phosphate adenylyltransferase family.</text>
</comment>
<comment type="caution">
    <text evidence="10">The sequence shown here is derived from an EMBL/GenBank/DDBJ whole genome shotgun (WGS) entry which is preliminary data.</text>
</comment>
<keyword evidence="11" id="KW-1185">Reference proteome</keyword>
<dbReference type="PANTHER" id="PTHR43523:SF12">
    <property type="entry name" value="GLUCOSE-1-PHOSPHATE ADENYLYLTRANSFERASE LARGE SUBUNIT 1, CHLOROPLASTIC-RELATED"/>
    <property type="match status" value="1"/>
</dbReference>
<keyword evidence="5" id="KW-0808">Transferase</keyword>
<dbReference type="Gene3D" id="3.90.550.10">
    <property type="entry name" value="Spore Coat Polysaccharide Biosynthesis Protein SpsA, Chain A"/>
    <property type="match status" value="2"/>
</dbReference>
<evidence type="ECO:0000256" key="1">
    <source>
        <dbReference type="ARBA" id="ARBA00000956"/>
    </source>
</evidence>
<dbReference type="Proteomes" id="UP001165090">
    <property type="component" value="Unassembled WGS sequence"/>
</dbReference>
<dbReference type="Gene3D" id="2.160.10.10">
    <property type="entry name" value="Hexapeptide repeat proteins"/>
    <property type="match status" value="1"/>
</dbReference>
<evidence type="ECO:0000256" key="5">
    <source>
        <dbReference type="ARBA" id="ARBA00022679"/>
    </source>
</evidence>
<evidence type="ECO:0000313" key="11">
    <source>
        <dbReference type="Proteomes" id="UP001165090"/>
    </source>
</evidence>
<evidence type="ECO:0000256" key="3">
    <source>
        <dbReference type="ARBA" id="ARBA00012460"/>
    </source>
</evidence>
<dbReference type="Pfam" id="PF00483">
    <property type="entry name" value="NTP_transferase"/>
    <property type="match status" value="2"/>
</dbReference>
<organism evidence="10 11">
    <name type="scientific">Volvox africanus</name>
    <dbReference type="NCBI Taxonomy" id="51714"/>
    <lineage>
        <taxon>Eukaryota</taxon>
        <taxon>Viridiplantae</taxon>
        <taxon>Chlorophyta</taxon>
        <taxon>core chlorophytes</taxon>
        <taxon>Chlorophyceae</taxon>
        <taxon>CS clade</taxon>
        <taxon>Chlamydomonadales</taxon>
        <taxon>Volvocaceae</taxon>
        <taxon>Volvox</taxon>
    </lineage>
</organism>
<evidence type="ECO:0000313" key="10">
    <source>
        <dbReference type="EMBL" id="GLI67951.1"/>
    </source>
</evidence>
<dbReference type="PANTHER" id="PTHR43523">
    <property type="entry name" value="GLUCOSE-1-PHOSPHATE ADENYLYLTRANSFERASE-RELATED"/>
    <property type="match status" value="1"/>
</dbReference>
<keyword evidence="4" id="KW-0021">Allosteric enzyme</keyword>
<evidence type="ECO:0000256" key="8">
    <source>
        <dbReference type="SAM" id="MobiDB-lite"/>
    </source>
</evidence>
<dbReference type="Pfam" id="PF25247">
    <property type="entry name" value="LbH_GLGC"/>
    <property type="match status" value="1"/>
</dbReference>
<sequence length="667" mass="72428">MVTLSVSIGLRSDMLAHGLHRMTGQIRTRRAESFTTNTSHARCVRMSRPLRSLGFRPNASQGQRDGDELPTSRLTGPRMFWSKNESLGGSSGSKLGATGGGSSSDELHAPSTTKAQRRHRPKQRQLDNMLESGALSRQGAAIWPRGNLTAVILGGGETDSRRLFPLTQFRTLPAIPFGGSYRIIDLLMSNLINSGVNKVHILTAYNSYSLNRHLQRTYDMSGGVPYGGDGYIEVVANSMSPDSQQWVSGTAGIVRHFMSYFDSNMKNRFIEDILILPGDHVYCTDLTPIIAYHHSTGADLTIVCRPVSGEQAKRLGVVKLDADNRIRTFKEKPNTDQLSELVMSDDEMRPFLTAATQHPNPPNHHNRKYRVSGVGLGGHSAVASSISAAASSDDADELAAARALWAARGQAGTGNGAGGRVVLDTMTSADEVELSQRAPGYVGSTGIYIFRREVLSSALARYYKAQDFSRQIIPDLIREGLRVYAYRLSGYWADIGGSVGDFYQANMALLDTPPSVDFDRPLEAPLFKFPLTIPASQMRGAKISRAMVSAGCIIQDAAIKNSVIGPRSIVGPGVTVTDSIIMGADHYEQEKPQQRPVSAAYPPIGIGADSIVQRAIVDLNCRIGKNVKLINKEGVYESFDRAVQGMYVRDGIIVLSRDSVVPDGTVL</sequence>
<comment type="catalytic activity">
    <reaction evidence="1">
        <text>alpha-D-glucose 1-phosphate + ATP + H(+) = ADP-alpha-D-glucose + diphosphate</text>
        <dbReference type="Rhea" id="RHEA:12120"/>
        <dbReference type="ChEBI" id="CHEBI:15378"/>
        <dbReference type="ChEBI" id="CHEBI:30616"/>
        <dbReference type="ChEBI" id="CHEBI:33019"/>
        <dbReference type="ChEBI" id="CHEBI:57498"/>
        <dbReference type="ChEBI" id="CHEBI:58601"/>
        <dbReference type="EC" id="2.7.7.27"/>
    </reaction>
</comment>
<dbReference type="EC" id="2.7.7.27" evidence="3"/>
<dbReference type="InterPro" id="IPR029044">
    <property type="entry name" value="Nucleotide-diphossugar_trans"/>
</dbReference>
<accession>A0ABQ5SDJ1</accession>
<name>A0ABQ5SDJ1_9CHLO</name>
<dbReference type="CDD" id="cd04651">
    <property type="entry name" value="LbH_G1P_AT_C"/>
    <property type="match status" value="1"/>
</dbReference>
<keyword evidence="6" id="KW-0548">Nucleotidyltransferase</keyword>
<feature type="compositionally biased region" description="Low complexity" evidence="8">
    <location>
        <begin position="86"/>
        <end position="96"/>
    </location>
</feature>
<feature type="region of interest" description="Disordered" evidence="8">
    <location>
        <begin position="34"/>
        <end position="131"/>
    </location>
</feature>
<feature type="domain" description="Nucleotidyl transferase" evidence="9">
    <location>
        <begin position="150"/>
        <end position="342"/>
    </location>
</feature>
<evidence type="ECO:0000256" key="7">
    <source>
        <dbReference type="ARBA" id="ARBA00022741"/>
    </source>
</evidence>
<dbReference type="SUPFAM" id="SSF53448">
    <property type="entry name" value="Nucleotide-diphospho-sugar transferases"/>
    <property type="match status" value="2"/>
</dbReference>
<dbReference type="InterPro" id="IPR005835">
    <property type="entry name" value="NTP_transferase_dom"/>
</dbReference>
<evidence type="ECO:0000256" key="2">
    <source>
        <dbReference type="ARBA" id="ARBA00010443"/>
    </source>
</evidence>
<reference evidence="10 11" key="1">
    <citation type="journal article" date="2023" name="IScience">
        <title>Expanded male sex-determining region conserved during the evolution of homothallism in the green alga Volvox.</title>
        <authorList>
            <person name="Yamamoto K."/>
            <person name="Matsuzaki R."/>
            <person name="Mahakham W."/>
            <person name="Heman W."/>
            <person name="Sekimoto H."/>
            <person name="Kawachi M."/>
            <person name="Minakuchi Y."/>
            <person name="Toyoda A."/>
            <person name="Nozaki H."/>
        </authorList>
    </citation>
    <scope>NUCLEOTIDE SEQUENCE [LARGE SCALE GENOMIC DNA]</scope>
    <source>
        <strain evidence="10 11">NIES-4468</strain>
    </source>
</reference>
<evidence type="ECO:0000256" key="6">
    <source>
        <dbReference type="ARBA" id="ARBA00022695"/>
    </source>
</evidence>
<gene>
    <name evidence="10" type="ORF">VaNZ11_012283</name>
</gene>
<evidence type="ECO:0000256" key="4">
    <source>
        <dbReference type="ARBA" id="ARBA00022533"/>
    </source>
</evidence>
<dbReference type="EMBL" id="BSDZ01000079">
    <property type="protein sequence ID" value="GLI67951.1"/>
    <property type="molecule type" value="Genomic_DNA"/>
</dbReference>
<protein>
    <recommendedName>
        <fullName evidence="3">glucose-1-phosphate adenylyltransferase</fullName>
        <ecNumber evidence="3">2.7.7.27</ecNumber>
    </recommendedName>
</protein>
<evidence type="ECO:0000259" key="9">
    <source>
        <dbReference type="Pfam" id="PF00483"/>
    </source>
</evidence>